<feature type="transmembrane region" description="Helical" evidence="2">
    <location>
        <begin position="12"/>
        <end position="31"/>
    </location>
</feature>
<feature type="transmembrane region" description="Helical" evidence="2">
    <location>
        <begin position="890"/>
        <end position="909"/>
    </location>
</feature>
<dbReference type="PRINTS" id="PR00702">
    <property type="entry name" value="ACRIFLAVINRP"/>
</dbReference>
<dbReference type="PANTHER" id="PTHR32063">
    <property type="match status" value="1"/>
</dbReference>
<dbReference type="RefSeq" id="WP_394840065.1">
    <property type="nucleotide sequence ID" value="NZ_CP089929.1"/>
</dbReference>
<feature type="transmembrane region" description="Helical" evidence="2">
    <location>
        <begin position="464"/>
        <end position="482"/>
    </location>
</feature>
<keyword evidence="5" id="KW-1185">Reference proteome</keyword>
<evidence type="ECO:0000259" key="3">
    <source>
        <dbReference type="PROSITE" id="PS50156"/>
    </source>
</evidence>
<dbReference type="SUPFAM" id="SSF82714">
    <property type="entry name" value="Multidrug efflux transporter AcrB TolC docking domain, DN and DC subdomains"/>
    <property type="match status" value="2"/>
</dbReference>
<evidence type="ECO:0000256" key="1">
    <source>
        <dbReference type="SAM" id="MobiDB-lite"/>
    </source>
</evidence>
<dbReference type="PANTHER" id="PTHR32063:SF0">
    <property type="entry name" value="SWARMING MOTILITY PROTEIN SWRC"/>
    <property type="match status" value="1"/>
</dbReference>
<feature type="transmembrane region" description="Helical" evidence="2">
    <location>
        <begin position="337"/>
        <end position="353"/>
    </location>
</feature>
<dbReference type="Gene3D" id="3.30.70.1320">
    <property type="entry name" value="Multidrug efflux transporter AcrB pore domain like"/>
    <property type="match status" value="1"/>
</dbReference>
<gene>
    <name evidence="4" type="ORF">LVJ94_24565</name>
</gene>
<dbReference type="SUPFAM" id="SSF82693">
    <property type="entry name" value="Multidrug efflux transporter AcrB pore domain, PN1, PN2, PC1 and PC2 subdomains"/>
    <property type="match status" value="3"/>
</dbReference>
<evidence type="ECO:0000313" key="5">
    <source>
        <dbReference type="Proteomes" id="UP001374803"/>
    </source>
</evidence>
<keyword evidence="2" id="KW-0812">Transmembrane</keyword>
<dbReference type="Pfam" id="PF00873">
    <property type="entry name" value="ACR_tran"/>
    <property type="match status" value="1"/>
</dbReference>
<dbReference type="Gene3D" id="1.20.1640.10">
    <property type="entry name" value="Multidrug efflux transporter AcrB transmembrane domain"/>
    <property type="match status" value="2"/>
</dbReference>
<dbReference type="Gene3D" id="3.30.70.1440">
    <property type="entry name" value="Multidrug efflux transporter AcrB pore domain"/>
    <property type="match status" value="1"/>
</dbReference>
<dbReference type="InterPro" id="IPR001036">
    <property type="entry name" value="Acrflvin-R"/>
</dbReference>
<proteinExistence type="predicted"/>
<sequence>MQWLAAICIKRPIFATVLILVICVVGAFGYVQLGVDRFPKVDLPIVTVTTRLPGAAPEDVETEITEKIEEAVNTVSGIDELNSVTSEGVSLVTITFILEKDPDIGAQEIRDRLNLILPDLPKDIEQPTVQKLDPDSQPVLYLALNAPEKPIQEVTEFADKRIRRLIETIDGVGQVQIIGGQERQVNVWLDPIALRGAGITALDVQRAISSQNLTTPGGRVDTGPEQLTLRIHGRVERPQEIGELVVRQVAGHSIRVKDVAKVEDGAEERETAAQLNGRRTVTMQVRKQSGSNTVKVVDAVKTRIGDLKKTLPAGYQLDVVRDDSGVIRTSVDAVHEHLIIGAILAALVVLLFLGNLRSTIIAAVAIPTSIIGTFALMWIQNFTLNTITLLALALAVGIVIDDAIVVLENIYRHVEEKGESPEEAARTGTQEIGLAVLATTLSLIAVFLPVAFMGGIPGRFLKSFGVTMAFAIAVSLLVSFTLTPMMASRWLKPHDKTAHKGKEPLGERIVNFFYRPIERIYMAMLRFVMRRRWVVVVLSLATLGSCGPLAGKANKGFLPRNDDAHFEVVVRAPEGTSLAQTELIGERMARDIRAYSTVHATLVTVGGDSSKTQNAARIYVRLVDPAFRPEQSQEQIMNQFRKEVVPRQPKDLRITISEIGAFSGGGFSTAKIQYTVRGPDLRKLEEVTSHVLPKLRKVPGAVDVDSSLILGKPEMGVYIHRGRAADLGVQVSDIANALRLLVEGDEVSNYEEHGEQYDVRVRAEPKYRADMNGLRLLTVPSQRLGFVPLSDVVELRRGTGPAEIRHLNRQRVVTMLANVIPGVGEGSVASELKKIIDEEKLPADYVAAPTGQTREMGRVMVNFGLAIGLSFVFMYLVLAAQFESWLHPFTILLSLPLTLPFAFMSVILFKQAIDIYSMLGILVLFGVVKKNAILQIDHTNQLRRAGMPRLEAILQGNRDRLRPILMTTLAFVAGMIPLILSKGVGAGYNRATAGVVVGGQILSLLLTLLATPVAYSLFDDASRWLRKVFRLKGPSEFDVAVAETSSSEAERQVPAQSLPMPGE</sequence>
<feature type="transmembrane region" description="Helical" evidence="2">
    <location>
        <begin position="859"/>
        <end position="878"/>
    </location>
</feature>
<accession>A0ABZ2LHG4</accession>
<dbReference type="EMBL" id="CP089983">
    <property type="protein sequence ID" value="WXB10388.1"/>
    <property type="molecule type" value="Genomic_DNA"/>
</dbReference>
<keyword evidence="2" id="KW-0472">Membrane</keyword>
<name>A0ABZ2LHG4_9BACT</name>
<feature type="transmembrane region" description="Helical" evidence="2">
    <location>
        <begin position="915"/>
        <end position="934"/>
    </location>
</feature>
<feature type="transmembrane region" description="Helical" evidence="2">
    <location>
        <begin position="993"/>
        <end position="1018"/>
    </location>
</feature>
<dbReference type="InterPro" id="IPR027463">
    <property type="entry name" value="AcrB_DN_DC_subdom"/>
</dbReference>
<feature type="domain" description="SSD" evidence="3">
    <location>
        <begin position="339"/>
        <end position="489"/>
    </location>
</feature>
<dbReference type="Gene3D" id="3.30.2090.10">
    <property type="entry name" value="Multidrug efflux transporter AcrB TolC docking domain, DN and DC subdomains"/>
    <property type="match status" value="2"/>
</dbReference>
<feature type="transmembrane region" description="Helical" evidence="2">
    <location>
        <begin position="386"/>
        <end position="411"/>
    </location>
</feature>
<keyword evidence="2" id="KW-1133">Transmembrane helix</keyword>
<dbReference type="PROSITE" id="PS50156">
    <property type="entry name" value="SSD"/>
    <property type="match status" value="1"/>
</dbReference>
<dbReference type="Gene3D" id="3.30.70.1430">
    <property type="entry name" value="Multidrug efflux transporter AcrB pore domain"/>
    <property type="match status" value="2"/>
</dbReference>
<feature type="transmembrane region" description="Helical" evidence="2">
    <location>
        <begin position="533"/>
        <end position="551"/>
    </location>
</feature>
<dbReference type="Proteomes" id="UP001374803">
    <property type="component" value="Chromosome"/>
</dbReference>
<feature type="transmembrane region" description="Helical" evidence="2">
    <location>
        <begin position="432"/>
        <end position="452"/>
    </location>
</feature>
<protein>
    <submittedName>
        <fullName evidence="4">Efflux RND transporter permease subunit</fullName>
    </submittedName>
</protein>
<evidence type="ECO:0000256" key="2">
    <source>
        <dbReference type="SAM" id="Phobius"/>
    </source>
</evidence>
<evidence type="ECO:0000313" key="4">
    <source>
        <dbReference type="EMBL" id="WXB10388.1"/>
    </source>
</evidence>
<dbReference type="SUPFAM" id="SSF82866">
    <property type="entry name" value="Multidrug efflux transporter AcrB transmembrane domain"/>
    <property type="match status" value="2"/>
</dbReference>
<reference evidence="4" key="1">
    <citation type="submission" date="2021-12" db="EMBL/GenBank/DDBJ databases">
        <title>Discovery of the Pendulisporaceae a myxobacterial family with distinct sporulation behavior and unique specialized metabolism.</title>
        <authorList>
            <person name="Garcia R."/>
            <person name="Popoff A."/>
            <person name="Bader C.D."/>
            <person name="Loehr J."/>
            <person name="Walesch S."/>
            <person name="Walt C."/>
            <person name="Boldt J."/>
            <person name="Bunk B."/>
            <person name="Haeckl F.J.F.P.J."/>
            <person name="Gunesch A.P."/>
            <person name="Birkelbach J."/>
            <person name="Nuebel U."/>
            <person name="Pietschmann T."/>
            <person name="Bach T."/>
            <person name="Mueller R."/>
        </authorList>
    </citation>
    <scope>NUCLEOTIDE SEQUENCE</scope>
    <source>
        <strain evidence="4">MSr11367</strain>
    </source>
</reference>
<feature type="transmembrane region" description="Helical" evidence="2">
    <location>
        <begin position="360"/>
        <end position="380"/>
    </location>
</feature>
<dbReference type="InterPro" id="IPR000731">
    <property type="entry name" value="SSD"/>
</dbReference>
<organism evidence="4 5">
    <name type="scientific">Pendulispora rubella</name>
    <dbReference type="NCBI Taxonomy" id="2741070"/>
    <lineage>
        <taxon>Bacteria</taxon>
        <taxon>Pseudomonadati</taxon>
        <taxon>Myxococcota</taxon>
        <taxon>Myxococcia</taxon>
        <taxon>Myxococcales</taxon>
        <taxon>Sorangiineae</taxon>
        <taxon>Pendulisporaceae</taxon>
        <taxon>Pendulispora</taxon>
    </lineage>
</organism>
<feature type="region of interest" description="Disordered" evidence="1">
    <location>
        <begin position="1043"/>
        <end position="1063"/>
    </location>
</feature>
<feature type="transmembrane region" description="Helical" evidence="2">
    <location>
        <begin position="964"/>
        <end position="981"/>
    </location>
</feature>